<evidence type="ECO:0000313" key="5">
    <source>
        <dbReference type="Proteomes" id="UP001634747"/>
    </source>
</evidence>
<proteinExistence type="predicted"/>
<reference evidence="4 5" key="1">
    <citation type="submission" date="2024-12" db="EMBL/GenBank/DDBJ databases">
        <authorList>
            <person name="Lee Y."/>
        </authorList>
    </citation>
    <scope>NUCLEOTIDE SEQUENCE [LARGE SCALE GENOMIC DNA]</scope>
    <source>
        <strain evidence="4 5">03SUJ4</strain>
    </source>
</reference>
<sequence length="323" mass="34462">MKRLLHCILLAGAVLGTASAHAQFNGPADTAADPVNSPHVLTTDPAILYPARHDNPMHSGDMVHVSIYTVGDYGFTGRVSEEGFLSVPLIDPVQVEGLTIREVQTLLAQRFEAAQIFHNAPVQIEVTESVRSQITLMGDVRGQVSGVAGSRRLFDVLASVGGLQPTTSHVITIDRPGMAQSINVDLGTDPEHSKFANVPVFPGDTIMTGRIGSYYLVGAWKTQGAFPIQNTAPLTLLQAYTIGNGKFLEGKANELHLIRTVGTTRTLTIVKMDKVLKGQEPDPVLQGDDILYLPSNKVLAAIRGGGVNTAIGLALTLAYAIPR</sequence>
<gene>
    <name evidence="4" type="ORF">ACK2TP_07615</name>
</gene>
<dbReference type="Gene3D" id="3.30.1950.10">
    <property type="entry name" value="wza like domain"/>
    <property type="match status" value="1"/>
</dbReference>
<evidence type="ECO:0000313" key="4">
    <source>
        <dbReference type="EMBL" id="MFN2975627.1"/>
    </source>
</evidence>
<organism evidence="4 5">
    <name type="scientific">Terriglobus aquaticus</name>
    <dbReference type="NCBI Taxonomy" id="940139"/>
    <lineage>
        <taxon>Bacteria</taxon>
        <taxon>Pseudomonadati</taxon>
        <taxon>Acidobacteriota</taxon>
        <taxon>Terriglobia</taxon>
        <taxon>Terriglobales</taxon>
        <taxon>Acidobacteriaceae</taxon>
        <taxon>Terriglobus</taxon>
    </lineage>
</organism>
<accession>A0ABW9KIK5</accession>
<dbReference type="Proteomes" id="UP001634747">
    <property type="component" value="Unassembled WGS sequence"/>
</dbReference>
<feature type="chain" id="PRO_5046088982" evidence="2">
    <location>
        <begin position="23"/>
        <end position="323"/>
    </location>
</feature>
<protein>
    <submittedName>
        <fullName evidence="4">Polysaccharide biosynthesis/export family protein</fullName>
    </submittedName>
</protein>
<dbReference type="PANTHER" id="PTHR33619">
    <property type="entry name" value="POLYSACCHARIDE EXPORT PROTEIN GFCE-RELATED"/>
    <property type="match status" value="1"/>
</dbReference>
<evidence type="ECO:0000256" key="1">
    <source>
        <dbReference type="ARBA" id="ARBA00022729"/>
    </source>
</evidence>
<evidence type="ECO:0000259" key="3">
    <source>
        <dbReference type="Pfam" id="PF02563"/>
    </source>
</evidence>
<dbReference type="EMBL" id="JBJYXY010000001">
    <property type="protein sequence ID" value="MFN2975627.1"/>
    <property type="molecule type" value="Genomic_DNA"/>
</dbReference>
<dbReference type="InterPro" id="IPR003715">
    <property type="entry name" value="Poly_export_N"/>
</dbReference>
<dbReference type="Pfam" id="PF02563">
    <property type="entry name" value="Poly_export"/>
    <property type="match status" value="1"/>
</dbReference>
<dbReference type="RefSeq" id="WP_263412853.1">
    <property type="nucleotide sequence ID" value="NZ_BAABBH010000001.1"/>
</dbReference>
<feature type="domain" description="Polysaccharide export protein N-terminal" evidence="3">
    <location>
        <begin position="57"/>
        <end position="126"/>
    </location>
</feature>
<name>A0ABW9KIK5_9BACT</name>
<dbReference type="InterPro" id="IPR049712">
    <property type="entry name" value="Poly_export"/>
</dbReference>
<evidence type="ECO:0000256" key="2">
    <source>
        <dbReference type="SAM" id="SignalP"/>
    </source>
</evidence>
<feature type="signal peptide" evidence="2">
    <location>
        <begin position="1"/>
        <end position="22"/>
    </location>
</feature>
<dbReference type="PANTHER" id="PTHR33619:SF3">
    <property type="entry name" value="POLYSACCHARIDE EXPORT PROTEIN GFCE-RELATED"/>
    <property type="match status" value="1"/>
</dbReference>
<keyword evidence="1 2" id="KW-0732">Signal</keyword>
<comment type="caution">
    <text evidence="4">The sequence shown here is derived from an EMBL/GenBank/DDBJ whole genome shotgun (WGS) entry which is preliminary data.</text>
</comment>
<keyword evidence="5" id="KW-1185">Reference proteome</keyword>